<dbReference type="CDD" id="cd05251">
    <property type="entry name" value="NmrA_like_SDR_a"/>
    <property type="match status" value="1"/>
</dbReference>
<evidence type="ECO:0000259" key="3">
    <source>
        <dbReference type="Pfam" id="PF05368"/>
    </source>
</evidence>
<dbReference type="Gene3D" id="3.40.50.720">
    <property type="entry name" value="NAD(P)-binding Rossmann-like Domain"/>
    <property type="match status" value="1"/>
</dbReference>
<evidence type="ECO:0000313" key="5">
    <source>
        <dbReference type="Proteomes" id="UP000034182"/>
    </source>
</evidence>
<protein>
    <submittedName>
        <fullName evidence="4">Putative family transcriptional regulator</fullName>
    </submittedName>
</protein>
<dbReference type="InterPro" id="IPR008030">
    <property type="entry name" value="NmrA-like"/>
</dbReference>
<dbReference type="SUPFAM" id="SSF51735">
    <property type="entry name" value="NAD(P)-binding Rossmann-fold domains"/>
    <property type="match status" value="1"/>
</dbReference>
<dbReference type="GO" id="GO:0005634">
    <property type="term" value="C:nucleus"/>
    <property type="evidence" value="ECO:0007669"/>
    <property type="project" value="TreeGrafter"/>
</dbReference>
<dbReference type="Pfam" id="PF05368">
    <property type="entry name" value="NmrA"/>
    <property type="match status" value="1"/>
</dbReference>
<dbReference type="AlphaFoldDB" id="A0A0G2G3W3"/>
<keyword evidence="2" id="KW-0521">NADP</keyword>
<dbReference type="InterPro" id="IPR036291">
    <property type="entry name" value="NAD(P)-bd_dom_sf"/>
</dbReference>
<evidence type="ECO:0000313" key="4">
    <source>
        <dbReference type="EMBL" id="KKY18513.1"/>
    </source>
</evidence>
<evidence type="ECO:0000256" key="2">
    <source>
        <dbReference type="ARBA" id="ARBA00022857"/>
    </source>
</evidence>
<dbReference type="PANTHER" id="PTHR42748">
    <property type="entry name" value="NITROGEN METABOLITE REPRESSION PROTEIN NMRA FAMILY MEMBER"/>
    <property type="match status" value="1"/>
</dbReference>
<name>A0A0G2G3W3_9PEZI</name>
<feature type="domain" description="NmrA-like" evidence="3">
    <location>
        <begin position="8"/>
        <end position="302"/>
    </location>
</feature>
<comment type="similarity">
    <text evidence="1">Belongs to the NmrA-type oxidoreductase family.</text>
</comment>
<comment type="caution">
    <text evidence="4">The sequence shown here is derived from an EMBL/GenBank/DDBJ whole genome shotgun (WGS) entry which is preliminary data.</text>
</comment>
<accession>A0A0G2G3W3</accession>
<organism evidence="4 5">
    <name type="scientific">Diplodia seriata</name>
    <dbReference type="NCBI Taxonomy" id="420778"/>
    <lineage>
        <taxon>Eukaryota</taxon>
        <taxon>Fungi</taxon>
        <taxon>Dikarya</taxon>
        <taxon>Ascomycota</taxon>
        <taxon>Pezizomycotina</taxon>
        <taxon>Dothideomycetes</taxon>
        <taxon>Dothideomycetes incertae sedis</taxon>
        <taxon>Botryosphaeriales</taxon>
        <taxon>Botryosphaeriaceae</taxon>
        <taxon>Diplodia</taxon>
    </lineage>
</organism>
<proteinExistence type="inferred from homology"/>
<gene>
    <name evidence="4" type="ORF">UCDDS831_g05987</name>
</gene>
<dbReference type="InterPro" id="IPR051164">
    <property type="entry name" value="NmrA-like_oxidored"/>
</dbReference>
<sequence>MRATSSIMSKIITVFGATGNQGGSVVKHILADSALSKEFKIRGITRDVSKPAAQALTKQGVEMKSADLNSKSSLAEVLRGSHTVFLVTNYWESVKYDVEVSQGKNVADAAKEAGVEHLIFSSLLNVTKETNGRLKHVPHFDGKADIEEYIRQSGTPATFYLPGYYMSNYAQMLQKGEDGSYTLAYPVSKDAKFPLCDIAEDTGKFVKAIIKNRSRLLGARVYGAADYYTPERILAELEEVTGKKTNYVQVSSEAYKGFLPDFMAEEMLENHLFVEDPGYYAGASLKDSLAILDEKPVSWKEYVKNSGDF</sequence>
<dbReference type="PANTHER" id="PTHR42748:SF31">
    <property type="entry name" value="NMRA-LIKE DOMAIN-CONTAINING PROTEIN-RELATED"/>
    <property type="match status" value="1"/>
</dbReference>
<evidence type="ECO:0000256" key="1">
    <source>
        <dbReference type="ARBA" id="ARBA00006328"/>
    </source>
</evidence>
<dbReference type="EMBL" id="LAQI01000125">
    <property type="protein sequence ID" value="KKY18513.1"/>
    <property type="molecule type" value="Genomic_DNA"/>
</dbReference>
<dbReference type="Gene3D" id="3.90.25.10">
    <property type="entry name" value="UDP-galactose 4-epimerase, domain 1"/>
    <property type="match status" value="1"/>
</dbReference>
<reference evidence="4 5" key="1">
    <citation type="submission" date="2015-03" db="EMBL/GenBank/DDBJ databases">
        <authorList>
            <person name="Morales-Cruz A."/>
            <person name="Amrine K.C."/>
            <person name="Cantu D."/>
        </authorList>
    </citation>
    <scope>NUCLEOTIDE SEQUENCE [LARGE SCALE GENOMIC DNA]</scope>
    <source>
        <strain evidence="4">DS831</strain>
    </source>
</reference>
<reference evidence="4 5" key="2">
    <citation type="submission" date="2015-05" db="EMBL/GenBank/DDBJ databases">
        <title>Distinctive expansion of gene families associated with plant cell wall degradation and secondary metabolism in the genomes of grapevine trunk pathogens.</title>
        <authorList>
            <person name="Lawrence D.P."/>
            <person name="Travadon R."/>
            <person name="Rolshausen P.E."/>
            <person name="Baumgartner K."/>
        </authorList>
    </citation>
    <scope>NUCLEOTIDE SEQUENCE [LARGE SCALE GENOMIC DNA]</scope>
    <source>
        <strain evidence="4">DS831</strain>
    </source>
</reference>
<dbReference type="Proteomes" id="UP000034182">
    <property type="component" value="Unassembled WGS sequence"/>
</dbReference>